<dbReference type="PDB" id="8KDE">
    <property type="method" value="EM"/>
    <property type="resolution" value="2.60 A"/>
    <property type="chains" value="3=1-131"/>
</dbReference>
<accession>A0A2K3DWM2</accession>
<dbReference type="Gramene" id="PNW84925">
    <property type="protein sequence ID" value="PNW84925"/>
    <property type="gene ID" value="CHLRE_03g164300v5"/>
</dbReference>
<dbReference type="OMA" id="NAYQGDS"/>
<evidence type="ECO:0000313" key="3">
    <source>
        <dbReference type="Proteomes" id="UP000006906"/>
    </source>
</evidence>
<organism evidence="2 3">
    <name type="scientific">Chlamydomonas reinhardtii</name>
    <name type="common">Chlamydomonas smithii</name>
    <dbReference type="NCBI Taxonomy" id="3055"/>
    <lineage>
        <taxon>Eukaryota</taxon>
        <taxon>Viridiplantae</taxon>
        <taxon>Chlorophyta</taxon>
        <taxon>core chlorophytes</taxon>
        <taxon>Chlorophyceae</taxon>
        <taxon>CS clade</taxon>
        <taxon>Chlamydomonadales</taxon>
        <taxon>Chlamydomonadaceae</taxon>
        <taxon>Chlamydomonas</taxon>
    </lineage>
</organism>
<name>A0A2K3DWM2_CHLRE</name>
<dbReference type="GeneID" id="5729055"/>
<evidence type="ECO:0000256" key="1">
    <source>
        <dbReference type="SAM" id="Phobius"/>
    </source>
</evidence>
<dbReference type="Proteomes" id="UP000006906">
    <property type="component" value="Chromosome 3"/>
</dbReference>
<dbReference type="AlphaFoldDB" id="A0A2K3DWM2"/>
<dbReference type="PaxDb" id="3055-EDP06056"/>
<dbReference type="OrthoDB" id="546154at2759"/>
<keyword evidence="1" id="KW-1133">Transmembrane helix</keyword>
<keyword evidence="3" id="KW-1185">Reference proteome</keyword>
<keyword evidence="1" id="KW-0472">Membrane</keyword>
<dbReference type="EMDB" id="EMD-37133"/>
<dbReference type="InParanoid" id="A0A2K3DWM2"/>
<gene>
    <name evidence="2" type="ORF">CHLRE_03g164300v5</name>
</gene>
<proteinExistence type="evidence at protein level"/>
<dbReference type="RefSeq" id="XP_042925887.1">
    <property type="nucleotide sequence ID" value="XM_043060758.1"/>
</dbReference>
<dbReference type="KEGG" id="cre:CHLRE_03g164300v5"/>
<sequence>MLSNARAAVSKVHTSSAAVAPARPARVSHIVRASDKKLDERGVIAKDNSGRQNIFPTSSKAYYSSPTSSAVASSGLGGQQGLGVLAAAFAIVALATAGVVLKQGDETLAQVNNAYQGDSLTVISSRIAESL</sequence>
<reference evidence="2 3" key="1">
    <citation type="journal article" date="2007" name="Science">
        <title>The Chlamydomonas genome reveals the evolution of key animal and plant functions.</title>
        <authorList>
            <person name="Merchant S.S."/>
            <person name="Prochnik S.E."/>
            <person name="Vallon O."/>
            <person name="Harris E.H."/>
            <person name="Karpowicz S.J."/>
            <person name="Witman G.B."/>
            <person name="Terry A."/>
            <person name="Salamov A."/>
            <person name="Fritz-Laylin L.K."/>
            <person name="Marechal-Drouard L."/>
            <person name="Marshall W.F."/>
            <person name="Qu L.H."/>
            <person name="Nelson D.R."/>
            <person name="Sanderfoot A.A."/>
            <person name="Spalding M.H."/>
            <person name="Kapitonov V.V."/>
            <person name="Ren Q."/>
            <person name="Ferris P."/>
            <person name="Lindquist E."/>
            <person name="Shapiro H."/>
            <person name="Lucas S.M."/>
            <person name="Grimwood J."/>
            <person name="Schmutz J."/>
            <person name="Cardol P."/>
            <person name="Cerutti H."/>
            <person name="Chanfreau G."/>
            <person name="Chen C.L."/>
            <person name="Cognat V."/>
            <person name="Croft M.T."/>
            <person name="Dent R."/>
            <person name="Dutcher S."/>
            <person name="Fernandez E."/>
            <person name="Fukuzawa H."/>
            <person name="Gonzalez-Ballester D."/>
            <person name="Gonzalez-Halphen D."/>
            <person name="Hallmann A."/>
            <person name="Hanikenne M."/>
            <person name="Hippler M."/>
            <person name="Inwood W."/>
            <person name="Jabbari K."/>
            <person name="Kalanon M."/>
            <person name="Kuras R."/>
            <person name="Lefebvre P.A."/>
            <person name="Lemaire S.D."/>
            <person name="Lobanov A.V."/>
            <person name="Lohr M."/>
            <person name="Manuell A."/>
            <person name="Meier I."/>
            <person name="Mets L."/>
            <person name="Mittag M."/>
            <person name="Mittelmeier T."/>
            <person name="Moroney J.V."/>
            <person name="Moseley J."/>
            <person name="Napoli C."/>
            <person name="Nedelcu A.M."/>
            <person name="Niyogi K."/>
            <person name="Novoselov S.V."/>
            <person name="Paulsen I.T."/>
            <person name="Pazour G."/>
            <person name="Purton S."/>
            <person name="Ral J.P."/>
            <person name="Riano-Pachon D.M."/>
            <person name="Riekhof W."/>
            <person name="Rymarquis L."/>
            <person name="Schroda M."/>
            <person name="Stern D."/>
            <person name="Umen J."/>
            <person name="Willows R."/>
            <person name="Wilson N."/>
            <person name="Zimmer S.L."/>
            <person name="Allmer J."/>
            <person name="Balk J."/>
            <person name="Bisova K."/>
            <person name="Chen C.J."/>
            <person name="Elias M."/>
            <person name="Gendler K."/>
            <person name="Hauser C."/>
            <person name="Lamb M.R."/>
            <person name="Ledford H."/>
            <person name="Long J.C."/>
            <person name="Minagawa J."/>
            <person name="Page M.D."/>
            <person name="Pan J."/>
            <person name="Pootakham W."/>
            <person name="Roje S."/>
            <person name="Rose A."/>
            <person name="Stahlberg E."/>
            <person name="Terauchi A.M."/>
            <person name="Yang P."/>
            <person name="Ball S."/>
            <person name="Bowler C."/>
            <person name="Dieckmann C.L."/>
            <person name="Gladyshev V.N."/>
            <person name="Green P."/>
            <person name="Jorgensen R."/>
            <person name="Mayfield S."/>
            <person name="Mueller-Roeber B."/>
            <person name="Rajamani S."/>
            <person name="Sayre R.T."/>
            <person name="Brokstein P."/>
            <person name="Dubchak I."/>
            <person name="Goodstein D."/>
            <person name="Hornick L."/>
            <person name="Huang Y.W."/>
            <person name="Jhaveri J."/>
            <person name="Luo Y."/>
            <person name="Martinez D."/>
            <person name="Ngau W.C."/>
            <person name="Otillar B."/>
            <person name="Poliakov A."/>
            <person name="Porter A."/>
            <person name="Szajkowski L."/>
            <person name="Werner G."/>
            <person name="Zhou K."/>
            <person name="Grigoriev I.V."/>
            <person name="Rokhsar D.S."/>
            <person name="Grossman A.R."/>
        </authorList>
    </citation>
    <scope>NUCLEOTIDE SEQUENCE [LARGE SCALE GENOMIC DNA]</scope>
    <source>
        <strain evidence="3">CC-503</strain>
    </source>
</reference>
<dbReference type="SMR" id="A0A2K3DWM2"/>
<dbReference type="EMBL" id="CM008964">
    <property type="protein sequence ID" value="PNW84925.1"/>
    <property type="molecule type" value="Genomic_DNA"/>
</dbReference>
<keyword evidence="1" id="KW-0812">Transmembrane</keyword>
<protein>
    <submittedName>
        <fullName evidence="2">Uncharacterized protein</fullName>
    </submittedName>
</protein>
<evidence type="ECO:0007829" key="4">
    <source>
        <dbReference type="PDB" id="8KDE"/>
    </source>
</evidence>
<dbReference type="STRING" id="3055.A0A2K3DWM2"/>
<evidence type="ECO:0000313" key="2">
    <source>
        <dbReference type="EMBL" id="PNW84925.1"/>
    </source>
</evidence>
<reference evidence="4" key="2">
    <citation type="journal article" date="2024" name="Nat. Commun.">
        <title>Structural basis for an early stage of the photosystem II repair cycle in Chlamydomonas reinhardtii.</title>
        <authorList>
            <person name="Li A."/>
            <person name="You T."/>
            <person name="Pang X."/>
            <person name="Wang Y."/>
            <person name="Tian L."/>
            <person name="Li X."/>
            <person name="Liu Z."/>
        </authorList>
    </citation>
    <scope>STRUCTURE BY ELECTRON MICROSCOPY (2.60 ANGSTROMS)</scope>
</reference>
<feature type="transmembrane region" description="Helical" evidence="1">
    <location>
        <begin position="82"/>
        <end position="101"/>
    </location>
</feature>
<keyword evidence="4" id="KW-0002">3D-structure</keyword>